<feature type="region of interest" description="Disordered" evidence="1">
    <location>
        <begin position="84"/>
        <end position="107"/>
    </location>
</feature>
<evidence type="ECO:0000313" key="2">
    <source>
        <dbReference type="EMBL" id="KAL3395332.1"/>
    </source>
</evidence>
<evidence type="ECO:0008006" key="4">
    <source>
        <dbReference type="Google" id="ProtNLM"/>
    </source>
</evidence>
<feature type="compositionally biased region" description="Acidic residues" evidence="1">
    <location>
        <begin position="98"/>
        <end position="107"/>
    </location>
</feature>
<dbReference type="PANTHER" id="PTHR46579">
    <property type="entry name" value="F5/8 TYPE C DOMAIN-CONTAINING PROTEIN-RELATED"/>
    <property type="match status" value="1"/>
</dbReference>
<name>A0ABD2WQR8_9HYME</name>
<protein>
    <recommendedName>
        <fullName evidence="4">Transposase domain-containing protein</fullName>
    </recommendedName>
</protein>
<gene>
    <name evidence="2" type="ORF">TKK_010602</name>
</gene>
<evidence type="ECO:0000313" key="3">
    <source>
        <dbReference type="Proteomes" id="UP001627154"/>
    </source>
</evidence>
<comment type="caution">
    <text evidence="2">The sequence shown here is derived from an EMBL/GenBank/DDBJ whole genome shotgun (WGS) entry which is preliminary data.</text>
</comment>
<proteinExistence type="predicted"/>
<accession>A0ABD2WQR8</accession>
<dbReference type="Proteomes" id="UP001627154">
    <property type="component" value="Unassembled WGS sequence"/>
</dbReference>
<organism evidence="2 3">
    <name type="scientific">Trichogramma kaykai</name>
    <dbReference type="NCBI Taxonomy" id="54128"/>
    <lineage>
        <taxon>Eukaryota</taxon>
        <taxon>Metazoa</taxon>
        <taxon>Ecdysozoa</taxon>
        <taxon>Arthropoda</taxon>
        <taxon>Hexapoda</taxon>
        <taxon>Insecta</taxon>
        <taxon>Pterygota</taxon>
        <taxon>Neoptera</taxon>
        <taxon>Endopterygota</taxon>
        <taxon>Hymenoptera</taxon>
        <taxon>Apocrita</taxon>
        <taxon>Proctotrupomorpha</taxon>
        <taxon>Chalcidoidea</taxon>
        <taxon>Trichogrammatidae</taxon>
        <taxon>Trichogramma</taxon>
    </lineage>
</organism>
<dbReference type="PANTHER" id="PTHR46579:SF1">
    <property type="entry name" value="F5_8 TYPE C DOMAIN-CONTAINING PROTEIN"/>
    <property type="match status" value="1"/>
</dbReference>
<reference evidence="2 3" key="1">
    <citation type="journal article" date="2024" name="bioRxiv">
        <title>A reference genome for Trichogramma kaykai: A tiny desert-dwelling parasitoid wasp with competing sex-ratio distorters.</title>
        <authorList>
            <person name="Culotta J."/>
            <person name="Lindsey A.R."/>
        </authorList>
    </citation>
    <scope>NUCLEOTIDE SEQUENCE [LARGE SCALE GENOMIC DNA]</scope>
    <source>
        <strain evidence="2 3">KSX58</strain>
    </source>
</reference>
<dbReference type="AlphaFoldDB" id="A0ABD2WQR8"/>
<sequence>MTTMKYKTFYETGDRYIGPSTLYRFYKRQKLEEDEPAILQHQPEQAELAMQQHQAEDDIVMQQIPDNYDYDVLSGNYDYLIRNEDSLPDNDVSNSNNEDNENTGDADYDAMMMENQRKLLELMLEAENDVFKSKPNKYHENMKSFIDSEEFAEKISTAANRSRGEMFLMILTYSVKHKLSFTALHDLFKLCNAFFEEPVLPDSRYALDKLIGDQKNKTAKFYAICQECGDYLGDFEDIDKKKEICDNCKAPVQLKNTSDRSYFVFIDPTNELSDLMQSQETYYNYVMNERVTEPNVLKDVYDDAVARAPLQGIKQFNGTFGCNWCLHPGVSIGGSKRYIVRTVQMRNSDETITDMMSATPINPINGIKYASPCILLPHFNIISGFIPDYCLEGVASQITEYYLQSLVEKGIDVKIMDELINKISVPHQIGRLTRSLSCRDDWKAREWENFVLYISVPLYYQVKLKGTFLQHWLLFVESLYIILKANITLQELEKADEMLHLFVAKTEELFHPPSMTFNVHQLTHLCRQVSNWGPVWCYSTFPFESGNRGILQAIKCAKGETHQIVRYLNIIHKTRVLKNAVFQNSPIMFQWLHERIFSNTYKKSLKIADNTYVGASKQCLDKDLLIALNMSLTNTKIFSTMIRKHCLFASSKKPNRRSNNSFALLEDEEFVQIEQFIVDCETDNEYILCKKLHLRSDRKICQQIKRVNYIDNNVELVETKKIKTICVYVKIGDNQYICPVPNDLHY</sequence>
<dbReference type="EMBL" id="JBJJXI010000083">
    <property type="protein sequence ID" value="KAL3395332.1"/>
    <property type="molecule type" value="Genomic_DNA"/>
</dbReference>
<keyword evidence="3" id="KW-1185">Reference proteome</keyword>
<evidence type="ECO:0000256" key="1">
    <source>
        <dbReference type="SAM" id="MobiDB-lite"/>
    </source>
</evidence>